<evidence type="ECO:0000256" key="1">
    <source>
        <dbReference type="ARBA" id="ARBA00004141"/>
    </source>
</evidence>
<dbReference type="Pfam" id="PF05978">
    <property type="entry name" value="UNC-93"/>
    <property type="match status" value="1"/>
</dbReference>
<dbReference type="Gene3D" id="1.20.1250.20">
    <property type="entry name" value="MFS general substrate transporter like domains"/>
    <property type="match status" value="1"/>
</dbReference>
<keyword evidence="2 6" id="KW-0812">Transmembrane</keyword>
<reference evidence="7 8" key="1">
    <citation type="submission" date="2018-05" db="EMBL/GenBank/DDBJ databases">
        <title>Draft genome sequence of Scytalidium lignicola DSM 105466, a ubiquitous saprotrophic fungus.</title>
        <authorList>
            <person name="Buettner E."/>
            <person name="Gebauer A.M."/>
            <person name="Hofrichter M."/>
            <person name="Liers C."/>
            <person name="Kellner H."/>
        </authorList>
    </citation>
    <scope>NUCLEOTIDE SEQUENCE [LARGE SCALE GENOMIC DNA]</scope>
    <source>
        <strain evidence="7 8">DSM 105466</strain>
    </source>
</reference>
<keyword evidence="8" id="KW-1185">Reference proteome</keyword>
<keyword evidence="3 6" id="KW-1133">Transmembrane helix</keyword>
<feature type="transmembrane region" description="Helical" evidence="6">
    <location>
        <begin position="160"/>
        <end position="179"/>
    </location>
</feature>
<dbReference type="OrthoDB" id="196103at2759"/>
<evidence type="ECO:0000313" key="8">
    <source>
        <dbReference type="Proteomes" id="UP000258309"/>
    </source>
</evidence>
<dbReference type="PANTHER" id="PTHR23294">
    <property type="entry name" value="ET TRANSLATION PRODUCT-RELATED"/>
    <property type="match status" value="1"/>
</dbReference>
<feature type="transmembrane region" description="Helical" evidence="6">
    <location>
        <begin position="95"/>
        <end position="113"/>
    </location>
</feature>
<protein>
    <recommendedName>
        <fullName evidence="9">Major facilitator superfamily (MFS) profile domain-containing protein</fullName>
    </recommendedName>
</protein>
<evidence type="ECO:0000256" key="5">
    <source>
        <dbReference type="SAM" id="MobiDB-lite"/>
    </source>
</evidence>
<dbReference type="GO" id="GO:0016020">
    <property type="term" value="C:membrane"/>
    <property type="evidence" value="ECO:0007669"/>
    <property type="project" value="UniProtKB-SubCell"/>
</dbReference>
<feature type="transmembrane region" description="Helical" evidence="6">
    <location>
        <begin position="249"/>
        <end position="274"/>
    </location>
</feature>
<evidence type="ECO:0000256" key="6">
    <source>
        <dbReference type="SAM" id="Phobius"/>
    </source>
</evidence>
<sequence>MEQEKSVVDAVTPKGSTVQHVSRFQRAFRSTLFQVIIVGLVSFMNPGIWNALNSLGAGGEETPFLVNAANAITFGIMIIGCTLGGVIANKIGLKWALVLGTLGYPFYSASLYTNNRFGVKWFVLFGAVTCGLSASMLWASEAAIALGYPEHKKRGRYVGIWLGIRGCGSLIGGAINLALNVKDSKTGKVGYTTYLVLISIQCCGLPLALLLSPPERVIRDDGTQVPRIKNTTWLTEGKAIWKLLRSRRILLLIPVFIVGNWGSVYTGNYFATFFSVRSRALGSFLTAIAGISGDLLTGLALDYKPWSRSLRAKVIWVLYDRTGPKLDWDSAGFGRGFAPYILWNFTSESLNTYLYWTMGTLDDGVGTLARTTGLLRTFESVGSTFAFVTGAKHWKYINMLILSFTLFVFQLPFTTVASWNVPNQPFENDEVDSQISDDPDRHSMEKVTDVEAVKV</sequence>
<feature type="transmembrane region" description="Helical" evidence="6">
    <location>
        <begin position="280"/>
        <end position="301"/>
    </location>
</feature>
<evidence type="ECO:0000256" key="4">
    <source>
        <dbReference type="ARBA" id="ARBA00023136"/>
    </source>
</evidence>
<proteinExistence type="predicted"/>
<feature type="non-terminal residue" evidence="7">
    <location>
        <position position="455"/>
    </location>
</feature>
<organism evidence="7 8">
    <name type="scientific">Scytalidium lignicola</name>
    <name type="common">Hyphomycete</name>
    <dbReference type="NCBI Taxonomy" id="5539"/>
    <lineage>
        <taxon>Eukaryota</taxon>
        <taxon>Fungi</taxon>
        <taxon>Dikarya</taxon>
        <taxon>Ascomycota</taxon>
        <taxon>Pezizomycotina</taxon>
        <taxon>Leotiomycetes</taxon>
        <taxon>Leotiomycetes incertae sedis</taxon>
        <taxon>Scytalidium</taxon>
    </lineage>
</organism>
<dbReference type="Proteomes" id="UP000258309">
    <property type="component" value="Unassembled WGS sequence"/>
</dbReference>
<dbReference type="PANTHER" id="PTHR23294:SF57">
    <property type="entry name" value="CINA C-TERMINAL DOMAIN-CONTAINING PROTEIN"/>
    <property type="match status" value="1"/>
</dbReference>
<dbReference type="InterPro" id="IPR010291">
    <property type="entry name" value="Ion_channel_UNC-93"/>
</dbReference>
<feature type="transmembrane region" description="Helical" evidence="6">
    <location>
        <begin position="64"/>
        <end position="88"/>
    </location>
</feature>
<feature type="region of interest" description="Disordered" evidence="5">
    <location>
        <begin position="428"/>
        <end position="448"/>
    </location>
</feature>
<dbReference type="InterPro" id="IPR051617">
    <property type="entry name" value="UNC-93-like_regulator"/>
</dbReference>
<feature type="transmembrane region" description="Helical" evidence="6">
    <location>
        <begin position="191"/>
        <end position="211"/>
    </location>
</feature>
<accession>A0A3E2GSI5</accession>
<feature type="transmembrane region" description="Helical" evidence="6">
    <location>
        <begin position="119"/>
        <end position="139"/>
    </location>
</feature>
<comment type="subcellular location">
    <subcellularLocation>
        <location evidence="1">Membrane</location>
        <topology evidence="1">Multi-pass membrane protein</topology>
    </subcellularLocation>
</comment>
<feature type="transmembrane region" description="Helical" evidence="6">
    <location>
        <begin position="399"/>
        <end position="419"/>
    </location>
</feature>
<evidence type="ECO:0000256" key="2">
    <source>
        <dbReference type="ARBA" id="ARBA00022692"/>
    </source>
</evidence>
<feature type="compositionally biased region" description="Acidic residues" evidence="5">
    <location>
        <begin position="428"/>
        <end position="437"/>
    </location>
</feature>
<keyword evidence="4 6" id="KW-0472">Membrane</keyword>
<dbReference type="OMA" id="WMSIRQM"/>
<evidence type="ECO:0008006" key="9">
    <source>
        <dbReference type="Google" id="ProtNLM"/>
    </source>
</evidence>
<feature type="compositionally biased region" description="Basic and acidic residues" evidence="5">
    <location>
        <begin position="438"/>
        <end position="448"/>
    </location>
</feature>
<feature type="non-terminal residue" evidence="7">
    <location>
        <position position="1"/>
    </location>
</feature>
<name>A0A3E2GSI5_SCYLI</name>
<dbReference type="AlphaFoldDB" id="A0A3E2GSI5"/>
<comment type="caution">
    <text evidence="7">The sequence shown here is derived from an EMBL/GenBank/DDBJ whole genome shotgun (WGS) entry which is preliminary data.</text>
</comment>
<evidence type="ECO:0000313" key="7">
    <source>
        <dbReference type="EMBL" id="RFU23713.1"/>
    </source>
</evidence>
<dbReference type="InterPro" id="IPR036259">
    <property type="entry name" value="MFS_trans_sf"/>
</dbReference>
<feature type="transmembrane region" description="Helical" evidence="6">
    <location>
        <begin position="32"/>
        <end position="52"/>
    </location>
</feature>
<dbReference type="EMBL" id="NCSJ02000643">
    <property type="protein sequence ID" value="RFU23713.1"/>
    <property type="molecule type" value="Genomic_DNA"/>
</dbReference>
<dbReference type="SUPFAM" id="SSF103473">
    <property type="entry name" value="MFS general substrate transporter"/>
    <property type="match status" value="1"/>
</dbReference>
<evidence type="ECO:0000256" key="3">
    <source>
        <dbReference type="ARBA" id="ARBA00022989"/>
    </source>
</evidence>
<gene>
    <name evidence="7" type="ORF">B7463_g12625</name>
</gene>